<dbReference type="PANTHER" id="PTHR38097:SF2">
    <property type="entry name" value="DNA-BINDING PROTEIN STPA"/>
    <property type="match status" value="1"/>
</dbReference>
<keyword evidence="3" id="KW-0963">Cytoplasm</keyword>
<dbReference type="Proteomes" id="UP001595892">
    <property type="component" value="Unassembled WGS sequence"/>
</dbReference>
<dbReference type="Gene3D" id="4.10.430.10">
    <property type="entry name" value="Histone-like protein H-NS, C-terminal domain"/>
    <property type="match status" value="1"/>
</dbReference>
<comment type="similarity">
    <text evidence="2">Belongs to the histone-like protein H-NS family.</text>
</comment>
<dbReference type="RefSeq" id="WP_377002778.1">
    <property type="nucleotide sequence ID" value="NZ_JBHSGG010000002.1"/>
</dbReference>
<feature type="domain" description="DNA-binding protein H-NS-like C-terminal" evidence="6">
    <location>
        <begin position="78"/>
        <end position="123"/>
    </location>
</feature>
<evidence type="ECO:0000313" key="7">
    <source>
        <dbReference type="EMBL" id="MFC4726824.1"/>
    </source>
</evidence>
<evidence type="ECO:0000256" key="4">
    <source>
        <dbReference type="ARBA" id="ARBA00023125"/>
    </source>
</evidence>
<dbReference type="Pfam" id="PF00816">
    <property type="entry name" value="Histone_HNS"/>
    <property type="match status" value="1"/>
</dbReference>
<organism evidence="7 8">
    <name type="scientific">Coralloluteibacterium thermophilum</name>
    <dbReference type="NCBI Taxonomy" id="2707049"/>
    <lineage>
        <taxon>Bacteria</taxon>
        <taxon>Pseudomonadati</taxon>
        <taxon>Pseudomonadota</taxon>
        <taxon>Gammaproteobacteria</taxon>
        <taxon>Lysobacterales</taxon>
        <taxon>Lysobacteraceae</taxon>
        <taxon>Coralloluteibacterium</taxon>
    </lineage>
</organism>
<comment type="caution">
    <text evidence="7">The sequence shown here is derived from an EMBL/GenBank/DDBJ whole genome shotgun (WGS) entry which is preliminary data.</text>
</comment>
<reference evidence="8" key="1">
    <citation type="journal article" date="2019" name="Int. J. Syst. Evol. Microbiol.">
        <title>The Global Catalogue of Microorganisms (GCM) 10K type strain sequencing project: providing services to taxonomists for standard genome sequencing and annotation.</title>
        <authorList>
            <consortium name="The Broad Institute Genomics Platform"/>
            <consortium name="The Broad Institute Genome Sequencing Center for Infectious Disease"/>
            <person name="Wu L."/>
            <person name="Ma J."/>
        </authorList>
    </citation>
    <scope>NUCLEOTIDE SEQUENCE [LARGE SCALE GENOMIC DNA]</scope>
    <source>
        <strain evidence="8">CGMCC 1.13574</strain>
    </source>
</reference>
<dbReference type="InterPro" id="IPR027444">
    <property type="entry name" value="H-NS_C_dom"/>
</dbReference>
<gene>
    <name evidence="7" type="ORF">ACFO3Q_01345</name>
</gene>
<evidence type="ECO:0000256" key="3">
    <source>
        <dbReference type="ARBA" id="ARBA00022490"/>
    </source>
</evidence>
<evidence type="ECO:0000256" key="2">
    <source>
        <dbReference type="ARBA" id="ARBA00010610"/>
    </source>
</evidence>
<dbReference type="SUPFAM" id="SSF81273">
    <property type="entry name" value="H-NS histone-like proteins"/>
    <property type="match status" value="1"/>
</dbReference>
<dbReference type="EMBL" id="JBHSGG010000002">
    <property type="protein sequence ID" value="MFC4726824.1"/>
    <property type="molecule type" value="Genomic_DNA"/>
</dbReference>
<sequence length="125" mass="13591">MAIDLQNLSAKELSELIALANKRKKTLSKRKPAATVRRQVEKVARAGGYTIAELYGAEIGSGSATRKRAATKKSAATRKSAGKVPPKYRNPANPSETWTGRGKQPRWLAAEVANGKKVEDFLIQD</sequence>
<accession>A0ABV9NGY5</accession>
<dbReference type="InterPro" id="IPR037150">
    <property type="entry name" value="H-NS_C_dom_sf"/>
</dbReference>
<dbReference type="PANTHER" id="PTHR38097">
    <property type="match status" value="1"/>
</dbReference>
<proteinExistence type="inferred from homology"/>
<comment type="subcellular location">
    <subcellularLocation>
        <location evidence="1">Cytoplasm</location>
        <location evidence="1">Nucleoid</location>
    </subcellularLocation>
</comment>
<evidence type="ECO:0000256" key="5">
    <source>
        <dbReference type="SAM" id="MobiDB-lite"/>
    </source>
</evidence>
<keyword evidence="4" id="KW-0238">DNA-binding</keyword>
<evidence type="ECO:0000313" key="8">
    <source>
        <dbReference type="Proteomes" id="UP001595892"/>
    </source>
</evidence>
<feature type="region of interest" description="Disordered" evidence="5">
    <location>
        <begin position="62"/>
        <end position="104"/>
    </location>
</feature>
<evidence type="ECO:0000259" key="6">
    <source>
        <dbReference type="SMART" id="SM00528"/>
    </source>
</evidence>
<evidence type="ECO:0000256" key="1">
    <source>
        <dbReference type="ARBA" id="ARBA00004453"/>
    </source>
</evidence>
<keyword evidence="8" id="KW-1185">Reference proteome</keyword>
<dbReference type="SMART" id="SM00528">
    <property type="entry name" value="HNS"/>
    <property type="match status" value="1"/>
</dbReference>
<name>A0ABV9NGY5_9GAMM</name>
<protein>
    <submittedName>
        <fullName evidence="7">H-NS family nucleoid-associated regulatory protein</fullName>
    </submittedName>
</protein>